<evidence type="ECO:0000256" key="4">
    <source>
        <dbReference type="ARBA" id="ARBA00022692"/>
    </source>
</evidence>
<keyword evidence="11" id="KW-1185">Reference proteome</keyword>
<evidence type="ECO:0000313" key="11">
    <source>
        <dbReference type="Proteomes" id="UP000675781"/>
    </source>
</evidence>
<feature type="transmembrane region" description="Helical" evidence="9">
    <location>
        <begin position="20"/>
        <end position="42"/>
    </location>
</feature>
<name>A0A941ILQ0_9ACTN</name>
<sequence>MSAVGENRALRVSPTRRRVITALTVWFLTRAVLYVTATGHILRHWGIPSTGDIRQYMSWAEKSLQHGQIPVDTKWQYPPLLAPILSFPQWLSNAFGVHYRTGFTAMTFLADAVITVLLLWTAAHRQVWSGPWYWILGVPLLGPIVYGRYDVFPALFVVFALVLVGRGVPLALVEGPDDRRLRGKRLLAGVLIGLGAAVKIWPGLALFGMPRTRRGRETVIAAVVAVVAVIGLLSLFYSHTLSFVGNQGGRGIEIESVWGILLLFGRWLGLWHVRVKMLYGSYQAIPGGGGGPMVAVVDSTYYIALAALVVGFALMAYWWWRKAWRPAVLADATFVATLIMIVTSRVISPQYMIWLLAVAGFCLLYKDSTQRRSALLVLLALPLTQYEFPFEFQELLRVQFLPVLAVMLRDALLLAASYYGYRDLWASTVDGPFLPQRVRAALGRKPAAVAGPAATDPDPGTAVGAPRSAPESEAQPAQA</sequence>
<evidence type="ECO:0000256" key="5">
    <source>
        <dbReference type="ARBA" id="ARBA00022989"/>
    </source>
</evidence>
<reference evidence="10" key="1">
    <citation type="submission" date="2021-04" db="EMBL/GenBank/DDBJ databases">
        <title>Genome based classification of Actinospica acidithermotolerans sp. nov., an actinobacterium isolated from an Indonesian hot spring.</title>
        <authorList>
            <person name="Kusuma A.B."/>
            <person name="Putra K.E."/>
            <person name="Nafisah S."/>
            <person name="Loh J."/>
            <person name="Nouioui I."/>
            <person name="Goodfellow M."/>
        </authorList>
    </citation>
    <scope>NUCLEOTIDE SEQUENCE</scope>
    <source>
        <strain evidence="10">CSCA 57</strain>
    </source>
</reference>
<feature type="transmembrane region" description="Helical" evidence="9">
    <location>
        <begin position="349"/>
        <end position="365"/>
    </location>
</feature>
<evidence type="ECO:0000256" key="6">
    <source>
        <dbReference type="ARBA" id="ARBA00023136"/>
    </source>
</evidence>
<keyword evidence="6 9" id="KW-0472">Membrane</keyword>
<keyword evidence="2" id="KW-1003">Cell membrane</keyword>
<feature type="transmembrane region" description="Helical" evidence="9">
    <location>
        <begin position="155"/>
        <end position="173"/>
    </location>
</feature>
<protein>
    <submittedName>
        <fullName evidence="10">DUF2029 domain-containing protein</fullName>
    </submittedName>
</protein>
<dbReference type="Proteomes" id="UP000675781">
    <property type="component" value="Unassembled WGS sequence"/>
</dbReference>
<dbReference type="InterPro" id="IPR018584">
    <property type="entry name" value="GT87"/>
</dbReference>
<comment type="subcellular location">
    <subcellularLocation>
        <location evidence="1">Cell membrane</location>
        <topology evidence="1">Multi-pass membrane protein</topology>
    </subcellularLocation>
</comment>
<proteinExistence type="inferred from homology"/>
<keyword evidence="3" id="KW-0808">Transferase</keyword>
<feature type="transmembrane region" description="Helical" evidence="9">
    <location>
        <begin position="219"/>
        <end position="244"/>
    </location>
</feature>
<dbReference type="AlphaFoldDB" id="A0A941ILQ0"/>
<dbReference type="Pfam" id="PF09594">
    <property type="entry name" value="GT87"/>
    <property type="match status" value="1"/>
</dbReference>
<feature type="transmembrane region" description="Helical" evidence="9">
    <location>
        <begin position="97"/>
        <end position="120"/>
    </location>
</feature>
<dbReference type="RefSeq" id="WP_212526511.1">
    <property type="nucleotide sequence ID" value="NZ_JAGSOG010000004.1"/>
</dbReference>
<feature type="transmembrane region" description="Helical" evidence="9">
    <location>
        <begin position="185"/>
        <end position="207"/>
    </location>
</feature>
<keyword evidence="4 9" id="KW-0812">Transmembrane</keyword>
<feature type="transmembrane region" description="Helical" evidence="9">
    <location>
        <begin position="256"/>
        <end position="273"/>
    </location>
</feature>
<gene>
    <name evidence="10" type="ORF">KDL01_01800</name>
</gene>
<comment type="caution">
    <text evidence="10">The sequence shown here is derived from an EMBL/GenBank/DDBJ whole genome shotgun (WGS) entry which is preliminary data.</text>
</comment>
<feature type="transmembrane region" description="Helical" evidence="9">
    <location>
        <begin position="301"/>
        <end position="320"/>
    </location>
</feature>
<evidence type="ECO:0000256" key="1">
    <source>
        <dbReference type="ARBA" id="ARBA00004651"/>
    </source>
</evidence>
<evidence type="ECO:0000256" key="9">
    <source>
        <dbReference type="SAM" id="Phobius"/>
    </source>
</evidence>
<feature type="transmembrane region" description="Helical" evidence="9">
    <location>
        <begin position="132"/>
        <end position="149"/>
    </location>
</feature>
<keyword evidence="5 9" id="KW-1133">Transmembrane helix</keyword>
<feature type="region of interest" description="Disordered" evidence="8">
    <location>
        <begin position="448"/>
        <end position="479"/>
    </location>
</feature>
<evidence type="ECO:0000313" key="10">
    <source>
        <dbReference type="EMBL" id="MBR7831974.1"/>
    </source>
</evidence>
<dbReference type="EMBL" id="JAGSOG010000004">
    <property type="protein sequence ID" value="MBR7831974.1"/>
    <property type="molecule type" value="Genomic_DNA"/>
</dbReference>
<evidence type="ECO:0000256" key="2">
    <source>
        <dbReference type="ARBA" id="ARBA00022475"/>
    </source>
</evidence>
<evidence type="ECO:0000256" key="8">
    <source>
        <dbReference type="SAM" id="MobiDB-lite"/>
    </source>
</evidence>
<accession>A0A941ILQ0</accession>
<comment type="similarity">
    <text evidence="7">Belongs to the glycosyltransferase 87 family.</text>
</comment>
<evidence type="ECO:0000256" key="7">
    <source>
        <dbReference type="ARBA" id="ARBA00024033"/>
    </source>
</evidence>
<organism evidence="10 11">
    <name type="scientific">Actinospica durhamensis</name>
    <dbReference type="NCBI Taxonomy" id="1508375"/>
    <lineage>
        <taxon>Bacteria</taxon>
        <taxon>Bacillati</taxon>
        <taxon>Actinomycetota</taxon>
        <taxon>Actinomycetes</taxon>
        <taxon>Catenulisporales</taxon>
        <taxon>Actinospicaceae</taxon>
        <taxon>Actinospica</taxon>
    </lineage>
</organism>
<dbReference type="GO" id="GO:0005886">
    <property type="term" value="C:plasma membrane"/>
    <property type="evidence" value="ECO:0007669"/>
    <property type="project" value="UniProtKB-SubCell"/>
</dbReference>
<feature type="transmembrane region" description="Helical" evidence="9">
    <location>
        <begin position="327"/>
        <end position="343"/>
    </location>
</feature>
<dbReference type="GO" id="GO:0016758">
    <property type="term" value="F:hexosyltransferase activity"/>
    <property type="evidence" value="ECO:0007669"/>
    <property type="project" value="InterPro"/>
</dbReference>
<evidence type="ECO:0000256" key="3">
    <source>
        <dbReference type="ARBA" id="ARBA00022679"/>
    </source>
</evidence>